<evidence type="ECO:0000313" key="7">
    <source>
        <dbReference type="Proteomes" id="UP001165289"/>
    </source>
</evidence>
<reference evidence="6 7" key="1">
    <citation type="journal article" date="2023" name="BMC Biol.">
        <title>The compact genome of the sponge Oopsacas minuta (Hexactinellida) is lacking key metazoan core genes.</title>
        <authorList>
            <person name="Santini S."/>
            <person name="Schenkelaars Q."/>
            <person name="Jourda C."/>
            <person name="Duchesne M."/>
            <person name="Belahbib H."/>
            <person name="Rocher C."/>
            <person name="Selva M."/>
            <person name="Riesgo A."/>
            <person name="Vervoort M."/>
            <person name="Leys S.P."/>
            <person name="Kodjabachian L."/>
            <person name="Le Bivic A."/>
            <person name="Borchiellini C."/>
            <person name="Claverie J.M."/>
            <person name="Renard E."/>
        </authorList>
    </citation>
    <scope>NUCLEOTIDE SEQUENCE [LARGE SCALE GENOMIC DNA]</scope>
    <source>
        <strain evidence="6">SPO-2</strain>
    </source>
</reference>
<keyword evidence="4" id="KW-0175">Coiled coil</keyword>
<keyword evidence="3" id="KW-0804">Transcription</keyword>
<dbReference type="Proteomes" id="UP001165289">
    <property type="component" value="Unassembled WGS sequence"/>
</dbReference>
<proteinExistence type="predicted"/>
<keyword evidence="7" id="KW-1185">Reference proteome</keyword>
<dbReference type="EMBL" id="JAKMXF010000297">
    <property type="protein sequence ID" value="KAI6652897.1"/>
    <property type="molecule type" value="Genomic_DNA"/>
</dbReference>
<feature type="coiled-coil region" evidence="4">
    <location>
        <begin position="72"/>
        <end position="99"/>
    </location>
</feature>
<dbReference type="SUPFAM" id="SSF47454">
    <property type="entry name" value="A DNA-binding domain in eukaryotic transcription factors"/>
    <property type="match status" value="1"/>
</dbReference>
<evidence type="ECO:0000256" key="3">
    <source>
        <dbReference type="ARBA" id="ARBA00023163"/>
    </source>
</evidence>
<sequence>MDDLFDPIDILGNVDMPLSHQNITNLDIKVLNKLLQKEGFTKEEASHIKETRRRSKMKEYSRKRRQKEVEEIEYLEIVKAELVREFENIRKEIYFLKKQKTKYKIL</sequence>
<keyword evidence="1" id="KW-0805">Transcription regulation</keyword>
<evidence type="ECO:0000256" key="4">
    <source>
        <dbReference type="SAM" id="Coils"/>
    </source>
</evidence>
<dbReference type="Gene3D" id="1.20.5.170">
    <property type="match status" value="1"/>
</dbReference>
<feature type="domain" description="Basic leucine zipper" evidence="5">
    <location>
        <begin position="19"/>
        <end position="104"/>
    </location>
</feature>
<organism evidence="6 7">
    <name type="scientific">Oopsacas minuta</name>
    <dbReference type="NCBI Taxonomy" id="111878"/>
    <lineage>
        <taxon>Eukaryota</taxon>
        <taxon>Metazoa</taxon>
        <taxon>Porifera</taxon>
        <taxon>Hexactinellida</taxon>
        <taxon>Hexasterophora</taxon>
        <taxon>Lyssacinosida</taxon>
        <taxon>Leucopsacidae</taxon>
        <taxon>Oopsacas</taxon>
    </lineage>
</organism>
<evidence type="ECO:0000259" key="5">
    <source>
        <dbReference type="Pfam" id="PF03131"/>
    </source>
</evidence>
<protein>
    <submittedName>
        <fullName evidence="6">Transcription factor MafB</fullName>
    </submittedName>
</protein>
<keyword evidence="2" id="KW-0238">DNA-binding</keyword>
<dbReference type="AlphaFoldDB" id="A0AAV7JVN8"/>
<dbReference type="Pfam" id="PF03131">
    <property type="entry name" value="bZIP_Maf"/>
    <property type="match status" value="1"/>
</dbReference>
<evidence type="ECO:0000256" key="2">
    <source>
        <dbReference type="ARBA" id="ARBA00023125"/>
    </source>
</evidence>
<accession>A0AAV7JVN8</accession>
<name>A0AAV7JVN8_9METZ</name>
<comment type="caution">
    <text evidence="6">The sequence shown here is derived from an EMBL/GenBank/DDBJ whole genome shotgun (WGS) entry which is preliminary data.</text>
</comment>
<gene>
    <name evidence="6" type="ORF">LOD99_4283</name>
</gene>
<dbReference type="InterPro" id="IPR008917">
    <property type="entry name" value="TF_DNA-bd_sf"/>
</dbReference>
<dbReference type="GO" id="GO:0003677">
    <property type="term" value="F:DNA binding"/>
    <property type="evidence" value="ECO:0007669"/>
    <property type="project" value="UniProtKB-KW"/>
</dbReference>
<dbReference type="GO" id="GO:0006355">
    <property type="term" value="P:regulation of DNA-templated transcription"/>
    <property type="evidence" value="ECO:0007669"/>
    <property type="project" value="InterPro"/>
</dbReference>
<dbReference type="InterPro" id="IPR004826">
    <property type="entry name" value="bZIP_Maf"/>
</dbReference>
<evidence type="ECO:0000256" key="1">
    <source>
        <dbReference type="ARBA" id="ARBA00023015"/>
    </source>
</evidence>
<evidence type="ECO:0000313" key="6">
    <source>
        <dbReference type="EMBL" id="KAI6652897.1"/>
    </source>
</evidence>